<evidence type="ECO:0000256" key="12">
    <source>
        <dbReference type="SAM" id="SignalP"/>
    </source>
</evidence>
<protein>
    <submittedName>
        <fullName evidence="15">TonB-dependent receptor</fullName>
    </submittedName>
</protein>
<evidence type="ECO:0000256" key="9">
    <source>
        <dbReference type="ARBA" id="ARBA00023237"/>
    </source>
</evidence>
<keyword evidence="9 10" id="KW-0998">Cell outer membrane</keyword>
<dbReference type="InterPro" id="IPR000531">
    <property type="entry name" value="Beta-barrel_TonB"/>
</dbReference>
<reference evidence="15 16" key="1">
    <citation type="submission" date="2010-08" db="EMBL/GenBank/DDBJ databases">
        <title>The draft genome of Desulfovibrio fructosovorans JJ.</title>
        <authorList>
            <consortium name="US DOE Joint Genome Institute (JGI-PGF)"/>
            <person name="Lucas S."/>
            <person name="Copeland A."/>
            <person name="Lapidus A."/>
            <person name="Cheng J.-F."/>
            <person name="Bruce D."/>
            <person name="Goodwin L."/>
            <person name="Pitluck S."/>
            <person name="Land M.L."/>
            <person name="Hauser L."/>
            <person name="Chang Y.-J."/>
            <person name="Jeffries C."/>
            <person name="Wall J.D."/>
            <person name="Stahl D.A."/>
            <person name="Arkin A.P."/>
            <person name="Dehal P."/>
            <person name="Stolyar S.M."/>
            <person name="Hazen T.C."/>
            <person name="Woyke T.J."/>
        </authorList>
    </citation>
    <scope>NUCLEOTIDE SEQUENCE [LARGE SCALE GENOMIC DNA]</scope>
    <source>
        <strain evidence="15 16">JJ</strain>
    </source>
</reference>
<evidence type="ECO:0000256" key="11">
    <source>
        <dbReference type="RuleBase" id="RU003357"/>
    </source>
</evidence>
<dbReference type="AlphaFoldDB" id="E1JWY3"/>
<accession>E1JWY3</accession>
<keyword evidence="7 10" id="KW-0472">Membrane</keyword>
<dbReference type="eggNOG" id="COG4774">
    <property type="taxonomic scope" value="Bacteria"/>
</dbReference>
<evidence type="ECO:0000256" key="2">
    <source>
        <dbReference type="ARBA" id="ARBA00022448"/>
    </source>
</evidence>
<evidence type="ECO:0000256" key="7">
    <source>
        <dbReference type="ARBA" id="ARBA00023136"/>
    </source>
</evidence>
<keyword evidence="16" id="KW-1185">Reference proteome</keyword>
<dbReference type="InterPro" id="IPR012910">
    <property type="entry name" value="Plug_dom"/>
</dbReference>
<evidence type="ECO:0000256" key="4">
    <source>
        <dbReference type="ARBA" id="ARBA00022692"/>
    </source>
</evidence>
<dbReference type="GO" id="GO:0044718">
    <property type="term" value="P:siderophore transmembrane transport"/>
    <property type="evidence" value="ECO:0007669"/>
    <property type="project" value="TreeGrafter"/>
</dbReference>
<dbReference type="SUPFAM" id="SSF56935">
    <property type="entry name" value="Porins"/>
    <property type="match status" value="1"/>
</dbReference>
<evidence type="ECO:0000313" key="15">
    <source>
        <dbReference type="EMBL" id="EFL51187.1"/>
    </source>
</evidence>
<comment type="subcellular location">
    <subcellularLocation>
        <location evidence="1 10">Cell outer membrane</location>
        <topology evidence="1 10">Multi-pass membrane protein</topology>
    </subcellularLocation>
</comment>
<dbReference type="OrthoDB" id="593427at2"/>
<dbReference type="InterPro" id="IPR039426">
    <property type="entry name" value="TonB-dep_rcpt-like"/>
</dbReference>
<dbReference type="PANTHER" id="PTHR30069:SF29">
    <property type="entry name" value="HEMOGLOBIN AND HEMOGLOBIN-HAPTOGLOBIN-BINDING PROTEIN 1-RELATED"/>
    <property type="match status" value="1"/>
</dbReference>
<feature type="signal peptide" evidence="12">
    <location>
        <begin position="1"/>
        <end position="22"/>
    </location>
</feature>
<name>E1JWY3_SOLFR</name>
<dbReference type="Gene3D" id="2.40.170.20">
    <property type="entry name" value="TonB-dependent receptor, beta-barrel domain"/>
    <property type="match status" value="1"/>
</dbReference>
<dbReference type="PROSITE" id="PS51257">
    <property type="entry name" value="PROKAR_LIPOPROTEIN"/>
    <property type="match status" value="1"/>
</dbReference>
<keyword evidence="5 12" id="KW-0732">Signal</keyword>
<keyword evidence="4 10" id="KW-0812">Transmembrane</keyword>
<keyword evidence="8 15" id="KW-0675">Receptor</keyword>
<evidence type="ECO:0000256" key="5">
    <source>
        <dbReference type="ARBA" id="ARBA00022729"/>
    </source>
</evidence>
<dbReference type="Pfam" id="PF00593">
    <property type="entry name" value="TonB_dep_Rec_b-barrel"/>
    <property type="match status" value="1"/>
</dbReference>
<dbReference type="RefSeq" id="WP_005993699.1">
    <property type="nucleotide sequence ID" value="NZ_AECZ01000012.1"/>
</dbReference>
<dbReference type="EMBL" id="AECZ01000012">
    <property type="protein sequence ID" value="EFL51187.1"/>
    <property type="molecule type" value="Genomic_DNA"/>
</dbReference>
<evidence type="ECO:0000256" key="8">
    <source>
        <dbReference type="ARBA" id="ARBA00023170"/>
    </source>
</evidence>
<gene>
    <name evidence="15" type="ORF">DesfrDRAFT_2132</name>
</gene>
<dbReference type="Proteomes" id="UP000006250">
    <property type="component" value="Unassembled WGS sequence"/>
</dbReference>
<evidence type="ECO:0000259" key="14">
    <source>
        <dbReference type="Pfam" id="PF07715"/>
    </source>
</evidence>
<feature type="domain" description="TonB-dependent receptor plug" evidence="14">
    <location>
        <begin position="60"/>
        <end position="167"/>
    </location>
</feature>
<dbReference type="InterPro" id="IPR037066">
    <property type="entry name" value="Plug_dom_sf"/>
</dbReference>
<proteinExistence type="inferred from homology"/>
<dbReference type="PANTHER" id="PTHR30069">
    <property type="entry name" value="TONB-DEPENDENT OUTER MEMBRANE RECEPTOR"/>
    <property type="match status" value="1"/>
</dbReference>
<comment type="caution">
    <text evidence="15">The sequence shown here is derived from an EMBL/GenBank/DDBJ whole genome shotgun (WGS) entry which is preliminary data.</text>
</comment>
<evidence type="ECO:0000256" key="3">
    <source>
        <dbReference type="ARBA" id="ARBA00022452"/>
    </source>
</evidence>
<evidence type="ECO:0000256" key="10">
    <source>
        <dbReference type="PROSITE-ProRule" id="PRU01360"/>
    </source>
</evidence>
<dbReference type="Gene3D" id="2.170.130.10">
    <property type="entry name" value="TonB-dependent receptor, plug domain"/>
    <property type="match status" value="1"/>
</dbReference>
<sequence precursor="true">MRFCRIICVAALLSACMCPLQAARAQEGGSEQTQEKHEYYKIQDIEVAAPKQVGPVVEDKSEPASVSTLPRQTIETFGGPAQVNPYTVLNKLMPSVNSESMDAYGLVKESNIRIRGQSAFSFGSLSQTVNGAPIGISTGYGASGNYIDLENINTMSLYRGPIPADKGFGFGDAAGVLDMQVLGPSYTRRAIIEQKLGTYNFNRTYGRLDSGELATGTRVFGSFSHALADKWRGTGDAERLNFMGGLAQPLFDNRLNLEVYALYNKFNQDEYRPLTYAQTRSQSFYRGFDFTGEMTGTPSVDYAYYGYNRQYFDEWSMFGKLEAKLWQGATASFRPYYAGNDGRRYNTAANSAKASGKGYTYTVMDYEQRQFGYFAEIEQKLDPVTVKLGYWYQNLALYPPVPASVRTFNLQDYGSYFGSWSNLAEVGDRIFHSPYLQTKTDLGKVHLSAGLRYLSVNFPSVTAYNTAGVPDGTYDDVLDTLLTPNANLSAKKTAKDVWLPNAGISYDLTDQLSARFMYGRTYACPPQGPFYNGYSKYLAKFQAAGITFQSLWDDMKLETADNFDVGLRFANGTFSLSPTFYYSRHYNKQVTVYDSLVGGSYSQTNAEAESIGGELEASWKATSWLTLFGAGSYNRFTFTKNLNTALNTTLNIKGNQVPDVPLWQAKFGAIAKYDKLTFTPTYRYMDLRYGDVQNKQSVNGYHIVDLSVAYDIPNVLGSKKVTLTLDLQNILDQRYIAVIRSSDDSTANSSIYYYPGAPFNAVAGIRLEF</sequence>
<dbReference type="Pfam" id="PF07715">
    <property type="entry name" value="Plug"/>
    <property type="match status" value="1"/>
</dbReference>
<dbReference type="InterPro" id="IPR036942">
    <property type="entry name" value="Beta-barrel_TonB_sf"/>
</dbReference>
<dbReference type="PROSITE" id="PS52016">
    <property type="entry name" value="TONB_DEPENDENT_REC_3"/>
    <property type="match status" value="1"/>
</dbReference>
<feature type="chain" id="PRO_5003148223" evidence="12">
    <location>
        <begin position="23"/>
        <end position="769"/>
    </location>
</feature>
<evidence type="ECO:0000313" key="16">
    <source>
        <dbReference type="Proteomes" id="UP000006250"/>
    </source>
</evidence>
<dbReference type="STRING" id="596151.DesfrDRAFT_2132"/>
<dbReference type="GO" id="GO:0009279">
    <property type="term" value="C:cell outer membrane"/>
    <property type="evidence" value="ECO:0007669"/>
    <property type="project" value="UniProtKB-SubCell"/>
</dbReference>
<keyword evidence="6 11" id="KW-0798">TonB box</keyword>
<dbReference type="GO" id="GO:0015344">
    <property type="term" value="F:siderophore uptake transmembrane transporter activity"/>
    <property type="evidence" value="ECO:0007669"/>
    <property type="project" value="TreeGrafter"/>
</dbReference>
<evidence type="ECO:0000259" key="13">
    <source>
        <dbReference type="Pfam" id="PF00593"/>
    </source>
</evidence>
<evidence type="ECO:0000256" key="6">
    <source>
        <dbReference type="ARBA" id="ARBA00023077"/>
    </source>
</evidence>
<evidence type="ECO:0000256" key="1">
    <source>
        <dbReference type="ARBA" id="ARBA00004571"/>
    </source>
</evidence>
<keyword evidence="2 10" id="KW-0813">Transport</keyword>
<keyword evidence="3 10" id="KW-1134">Transmembrane beta strand</keyword>
<feature type="domain" description="TonB-dependent receptor-like beta-barrel" evidence="13">
    <location>
        <begin position="410"/>
        <end position="730"/>
    </location>
</feature>
<comment type="similarity">
    <text evidence="10 11">Belongs to the TonB-dependent receptor family.</text>
</comment>
<organism evidence="15 16">
    <name type="scientific">Solidesulfovibrio fructosivorans JJ]</name>
    <dbReference type="NCBI Taxonomy" id="596151"/>
    <lineage>
        <taxon>Bacteria</taxon>
        <taxon>Pseudomonadati</taxon>
        <taxon>Thermodesulfobacteriota</taxon>
        <taxon>Desulfovibrionia</taxon>
        <taxon>Desulfovibrionales</taxon>
        <taxon>Desulfovibrionaceae</taxon>
        <taxon>Solidesulfovibrio</taxon>
    </lineage>
</organism>